<proteinExistence type="predicted"/>
<evidence type="ECO:0000259" key="1">
    <source>
        <dbReference type="PROSITE" id="PS51747"/>
    </source>
</evidence>
<feature type="domain" description="CMP/dCMP-type deaminase" evidence="1">
    <location>
        <begin position="19"/>
        <end position="153"/>
    </location>
</feature>
<dbReference type="Gene3D" id="3.40.140.10">
    <property type="entry name" value="Cytidine Deaminase, domain 2"/>
    <property type="match status" value="1"/>
</dbReference>
<name>A0A0G0MVS2_9BACT</name>
<comment type="caution">
    <text evidence="2">The sequence shown here is derived from an EMBL/GenBank/DDBJ whole genome shotgun (WGS) entry which is preliminary data.</text>
</comment>
<dbReference type="PROSITE" id="PS51747">
    <property type="entry name" value="CYT_DCMP_DEAMINASES_2"/>
    <property type="match status" value="1"/>
</dbReference>
<protein>
    <recommendedName>
        <fullName evidence="1">CMP/dCMP-type deaminase domain-containing protein</fullName>
    </recommendedName>
</protein>
<reference evidence="2 3" key="1">
    <citation type="journal article" date="2015" name="Nature">
        <title>rRNA introns, odd ribosomes, and small enigmatic genomes across a large radiation of phyla.</title>
        <authorList>
            <person name="Brown C.T."/>
            <person name="Hug L.A."/>
            <person name="Thomas B.C."/>
            <person name="Sharon I."/>
            <person name="Castelle C.J."/>
            <person name="Singh A."/>
            <person name="Wilkins M.J."/>
            <person name="Williams K.H."/>
            <person name="Banfield J.F."/>
        </authorList>
    </citation>
    <scope>NUCLEOTIDE SEQUENCE [LARGE SCALE GENOMIC DNA]</scope>
</reference>
<dbReference type="Pfam" id="PF00383">
    <property type="entry name" value="dCMP_cyt_deam_1"/>
    <property type="match status" value="1"/>
</dbReference>
<dbReference type="GO" id="GO:0003824">
    <property type="term" value="F:catalytic activity"/>
    <property type="evidence" value="ECO:0007669"/>
    <property type="project" value="InterPro"/>
</dbReference>
<evidence type="ECO:0000313" key="2">
    <source>
        <dbReference type="EMBL" id="KKR04541.1"/>
    </source>
</evidence>
<organism evidence="2 3">
    <name type="scientific">Candidatus Uhrbacteria bacterium GW2011_GWF2_39_13</name>
    <dbReference type="NCBI Taxonomy" id="1618995"/>
    <lineage>
        <taxon>Bacteria</taxon>
        <taxon>Candidatus Uhriibacteriota</taxon>
    </lineage>
</organism>
<accession>A0A0G0MVS2</accession>
<sequence length="237" mass="26358">MLNIDYPYMPPGHHLKYVFADHPFMIEAARARQECAGDSLYPVGSVLVKEGKVIARAGNGFNKGPGQIHVCPRVVLDVPSGTGYDLCHLHDAPGHAERMVLSEASRLGLDPTGSDAYLYGHWWACEPCWTALLEAGIRDLYVTDDAHERFARDKVYQETLSPSIKTVSLEGFDSELLNQVRVMLSELQLEIKQKGGDVLCVQTSDGVECFLKNNELIYTLSLTDQVVAQLRNVLRQL</sequence>
<dbReference type="InterPro" id="IPR002125">
    <property type="entry name" value="CMP_dCMP_dom"/>
</dbReference>
<gene>
    <name evidence="2" type="ORF">UT30_C0006G0035</name>
</gene>
<evidence type="ECO:0000313" key="3">
    <source>
        <dbReference type="Proteomes" id="UP000033935"/>
    </source>
</evidence>
<dbReference type="AlphaFoldDB" id="A0A0G0MVS2"/>
<dbReference type="SUPFAM" id="SSF53927">
    <property type="entry name" value="Cytidine deaminase-like"/>
    <property type="match status" value="1"/>
</dbReference>
<dbReference type="EMBL" id="LBWG01000006">
    <property type="protein sequence ID" value="KKR04541.1"/>
    <property type="molecule type" value="Genomic_DNA"/>
</dbReference>
<dbReference type="InterPro" id="IPR016193">
    <property type="entry name" value="Cytidine_deaminase-like"/>
</dbReference>
<dbReference type="Proteomes" id="UP000033935">
    <property type="component" value="Unassembled WGS sequence"/>
</dbReference>